<dbReference type="EnsemblProtists" id="EOD10663">
    <property type="protein sequence ID" value="EOD10663"/>
    <property type="gene ID" value="EMIHUDRAFT_437812"/>
</dbReference>
<dbReference type="InterPro" id="IPR002657">
    <property type="entry name" value="BilAc:Na_symport/Acr3"/>
</dbReference>
<dbReference type="HOGENOM" id="CLU_034788_1_0_1"/>
<feature type="transmembrane region" description="Helical" evidence="6">
    <location>
        <begin position="23"/>
        <end position="45"/>
    </location>
</feature>
<comment type="subcellular location">
    <subcellularLocation>
        <location evidence="1">Membrane</location>
        <topology evidence="1">Multi-pass membrane protein</topology>
    </subcellularLocation>
</comment>
<reference evidence="8" key="1">
    <citation type="journal article" date="2013" name="Nature">
        <title>Pan genome of the phytoplankton Emiliania underpins its global distribution.</title>
        <authorList>
            <person name="Read B.A."/>
            <person name="Kegel J."/>
            <person name="Klute M.J."/>
            <person name="Kuo A."/>
            <person name="Lefebvre S.C."/>
            <person name="Maumus F."/>
            <person name="Mayer C."/>
            <person name="Miller J."/>
            <person name="Monier A."/>
            <person name="Salamov A."/>
            <person name="Young J."/>
            <person name="Aguilar M."/>
            <person name="Claverie J.M."/>
            <person name="Frickenhaus S."/>
            <person name="Gonzalez K."/>
            <person name="Herman E.K."/>
            <person name="Lin Y.C."/>
            <person name="Napier J."/>
            <person name="Ogata H."/>
            <person name="Sarno A.F."/>
            <person name="Shmutz J."/>
            <person name="Schroeder D."/>
            <person name="de Vargas C."/>
            <person name="Verret F."/>
            <person name="von Dassow P."/>
            <person name="Valentin K."/>
            <person name="Van de Peer Y."/>
            <person name="Wheeler G."/>
            <person name="Dacks J.B."/>
            <person name="Delwiche C.F."/>
            <person name="Dyhrman S.T."/>
            <person name="Glockner G."/>
            <person name="John U."/>
            <person name="Richards T."/>
            <person name="Worden A.Z."/>
            <person name="Zhang X."/>
            <person name="Grigoriev I.V."/>
            <person name="Allen A.E."/>
            <person name="Bidle K."/>
            <person name="Borodovsky M."/>
            <person name="Bowler C."/>
            <person name="Brownlee C."/>
            <person name="Cock J.M."/>
            <person name="Elias M."/>
            <person name="Gladyshev V.N."/>
            <person name="Groth M."/>
            <person name="Guda C."/>
            <person name="Hadaegh A."/>
            <person name="Iglesias-Rodriguez M.D."/>
            <person name="Jenkins J."/>
            <person name="Jones B.M."/>
            <person name="Lawson T."/>
            <person name="Leese F."/>
            <person name="Lindquist E."/>
            <person name="Lobanov A."/>
            <person name="Lomsadze A."/>
            <person name="Malik S.B."/>
            <person name="Marsh M.E."/>
            <person name="Mackinder L."/>
            <person name="Mock T."/>
            <person name="Mueller-Roeber B."/>
            <person name="Pagarete A."/>
            <person name="Parker M."/>
            <person name="Probert I."/>
            <person name="Quesneville H."/>
            <person name="Raines C."/>
            <person name="Rensing S.A."/>
            <person name="Riano-Pachon D.M."/>
            <person name="Richier S."/>
            <person name="Rokitta S."/>
            <person name="Shiraiwa Y."/>
            <person name="Soanes D.M."/>
            <person name="van der Giezen M."/>
            <person name="Wahlund T.M."/>
            <person name="Williams B."/>
            <person name="Wilson W."/>
            <person name="Wolfe G."/>
            <person name="Wurch L.L."/>
        </authorList>
    </citation>
    <scope>NUCLEOTIDE SEQUENCE</scope>
</reference>
<feature type="transmembrane region" description="Helical" evidence="6">
    <location>
        <begin position="80"/>
        <end position="104"/>
    </location>
</feature>
<dbReference type="GeneID" id="17267410"/>
<reference evidence="7" key="2">
    <citation type="submission" date="2024-10" db="UniProtKB">
        <authorList>
            <consortium name="EnsemblProtists"/>
        </authorList>
    </citation>
    <scope>IDENTIFICATION</scope>
</reference>
<feature type="transmembrane region" description="Helical" evidence="6">
    <location>
        <begin position="179"/>
        <end position="200"/>
    </location>
</feature>
<feature type="transmembrane region" description="Helical" evidence="6">
    <location>
        <begin position="238"/>
        <end position="259"/>
    </location>
</feature>
<dbReference type="KEGG" id="ehx:EMIHUDRAFT_444387"/>
<accession>A0A0D3JED4</accession>
<proteinExistence type="inferred from homology"/>
<evidence type="ECO:0000256" key="3">
    <source>
        <dbReference type="ARBA" id="ARBA00022692"/>
    </source>
</evidence>
<dbReference type="GeneID" id="17256886"/>
<dbReference type="InterPro" id="IPR004710">
    <property type="entry name" value="Bilac:Na_transpt"/>
</dbReference>
<feature type="transmembrane region" description="Helical" evidence="6">
    <location>
        <begin position="116"/>
        <end position="136"/>
    </location>
</feature>
<dbReference type="EnsemblProtists" id="EOD21869">
    <property type="protein sequence ID" value="EOD21869"/>
    <property type="gene ID" value="EMIHUDRAFT_444387"/>
</dbReference>
<dbReference type="OMA" id="QRTIAME"/>
<dbReference type="RefSeq" id="XP_005774298.1">
    <property type="nucleotide sequence ID" value="XM_005774241.1"/>
</dbReference>
<dbReference type="AlphaFoldDB" id="A0A0D3JED4"/>
<evidence type="ECO:0000256" key="4">
    <source>
        <dbReference type="ARBA" id="ARBA00022989"/>
    </source>
</evidence>
<dbReference type="RefSeq" id="XP_005763092.1">
    <property type="nucleotide sequence ID" value="XM_005763035.1"/>
</dbReference>
<name>A0A0D3JED4_EMIH1</name>
<organism evidence="7 8">
    <name type="scientific">Emiliania huxleyi (strain CCMP1516)</name>
    <dbReference type="NCBI Taxonomy" id="280463"/>
    <lineage>
        <taxon>Eukaryota</taxon>
        <taxon>Haptista</taxon>
        <taxon>Haptophyta</taxon>
        <taxon>Prymnesiophyceae</taxon>
        <taxon>Isochrysidales</taxon>
        <taxon>Noelaerhabdaceae</taxon>
        <taxon>Emiliania</taxon>
    </lineage>
</organism>
<keyword evidence="3 6" id="KW-0812">Transmembrane</keyword>
<keyword evidence="4 6" id="KW-1133">Transmembrane helix</keyword>
<dbReference type="Proteomes" id="UP000013827">
    <property type="component" value="Unassembled WGS sequence"/>
</dbReference>
<sequence length="276" mass="27528">MLAMGLSTTPAELACAVGEVRVLGLNSLCCFGLMPLTALAVGSALKCDAEMLTGVVLLGAVSGGQASNLFALLANGDAALSVVATTTTTLLGVLATPCLAHLLLGGVSIPVDATGVLRSVASLVLVPLLFGVAMGLRLPALVARVAPLCPAVGVLSTLVLVAGGASSSASLLVASDGAWRAHAAAVALPLAGGAVALALAKLARLPERVTRTLTIETMIKSPTLAYVLALRHFSPRAAAVPAAAMVWLAALGAATASMWRRVPLPQTNDVGGDRSF</sequence>
<keyword evidence="5 6" id="KW-0472">Membrane</keyword>
<dbReference type="eggNOG" id="KOG2718">
    <property type="taxonomic scope" value="Eukaryota"/>
</dbReference>
<evidence type="ECO:0000256" key="6">
    <source>
        <dbReference type="SAM" id="Phobius"/>
    </source>
</evidence>
<evidence type="ECO:0000256" key="2">
    <source>
        <dbReference type="ARBA" id="ARBA00006528"/>
    </source>
</evidence>
<dbReference type="Gene3D" id="1.20.1530.20">
    <property type="match status" value="1"/>
</dbReference>
<evidence type="ECO:0000256" key="5">
    <source>
        <dbReference type="ARBA" id="ARBA00023136"/>
    </source>
</evidence>
<dbReference type="KEGG" id="ehx:EMIHUDRAFT_437812"/>
<protein>
    <submittedName>
        <fullName evidence="7">Uncharacterized protein</fullName>
    </submittedName>
</protein>
<evidence type="ECO:0000313" key="7">
    <source>
        <dbReference type="EnsemblProtists" id="EOD21869"/>
    </source>
</evidence>
<feature type="transmembrane region" description="Helical" evidence="6">
    <location>
        <begin position="51"/>
        <end position="73"/>
    </location>
</feature>
<feature type="transmembrane region" description="Helical" evidence="6">
    <location>
        <begin position="148"/>
        <end position="173"/>
    </location>
</feature>
<dbReference type="Pfam" id="PF01758">
    <property type="entry name" value="SBF"/>
    <property type="match status" value="1"/>
</dbReference>
<dbReference type="PANTHER" id="PTHR10361:SF30">
    <property type="entry name" value="SODIUM_METABOLITE COTRANSPORTER BASS6, CHLOROPLASTIC-RELATED"/>
    <property type="match status" value="1"/>
</dbReference>
<dbReference type="InterPro" id="IPR038770">
    <property type="entry name" value="Na+/solute_symporter_sf"/>
</dbReference>
<dbReference type="GO" id="GO:0016020">
    <property type="term" value="C:membrane"/>
    <property type="evidence" value="ECO:0007669"/>
    <property type="project" value="UniProtKB-SubCell"/>
</dbReference>
<keyword evidence="8" id="KW-1185">Reference proteome</keyword>
<evidence type="ECO:0000256" key="1">
    <source>
        <dbReference type="ARBA" id="ARBA00004141"/>
    </source>
</evidence>
<comment type="similarity">
    <text evidence="2">Belongs to the bile acid:sodium symporter (BASS) (TC 2.A.28) family.</text>
</comment>
<dbReference type="PANTHER" id="PTHR10361">
    <property type="entry name" value="SODIUM-BILE ACID COTRANSPORTER"/>
    <property type="match status" value="1"/>
</dbReference>
<dbReference type="PaxDb" id="2903-EOD10663"/>
<evidence type="ECO:0000313" key="8">
    <source>
        <dbReference type="Proteomes" id="UP000013827"/>
    </source>
</evidence>